<sequence length="68" mass="7713">MNKEQIEKMIAVYLQAEIDVLDGKSTTINGKQMAMEDLESIRKGRQEWERRLASIGRQRGGASLATFN</sequence>
<protein>
    <recommendedName>
        <fullName evidence="3">Primosomal replication protein PriB/PriC domain protein</fullName>
    </recommendedName>
</protein>
<organism evidence="1 2">
    <name type="scientific">Shewanella chilikensis</name>
    <dbReference type="NCBI Taxonomy" id="558541"/>
    <lineage>
        <taxon>Bacteria</taxon>
        <taxon>Pseudomonadati</taxon>
        <taxon>Pseudomonadota</taxon>
        <taxon>Gammaproteobacteria</taxon>
        <taxon>Alteromonadales</taxon>
        <taxon>Shewanellaceae</taxon>
        <taxon>Shewanella</taxon>
    </lineage>
</organism>
<evidence type="ECO:0008006" key="3">
    <source>
        <dbReference type="Google" id="ProtNLM"/>
    </source>
</evidence>
<dbReference type="EMBL" id="QJSY01000001">
    <property type="protein sequence ID" value="PYE61127.1"/>
    <property type="molecule type" value="Genomic_DNA"/>
</dbReference>
<dbReference type="RefSeq" id="WP_025009588.1">
    <property type="nucleotide sequence ID" value="NZ_BMXX01000017.1"/>
</dbReference>
<evidence type="ECO:0000313" key="2">
    <source>
        <dbReference type="Proteomes" id="UP000247584"/>
    </source>
</evidence>
<evidence type="ECO:0000313" key="1">
    <source>
        <dbReference type="EMBL" id="PYE61127.1"/>
    </source>
</evidence>
<comment type="caution">
    <text evidence="1">The sequence shown here is derived from an EMBL/GenBank/DDBJ whole genome shotgun (WGS) entry which is preliminary data.</text>
</comment>
<accession>A0ABX5PTD8</accession>
<reference evidence="1 2" key="1">
    <citation type="submission" date="2018-06" db="EMBL/GenBank/DDBJ databases">
        <title>Genomic Encyclopedia of Type Strains, Phase III (KMG-III): the genomes of soil and plant-associated and newly described type strains.</title>
        <authorList>
            <person name="Whitman W."/>
        </authorList>
    </citation>
    <scope>NUCLEOTIDE SEQUENCE [LARGE SCALE GENOMIC DNA]</scope>
    <source>
        <strain evidence="1 2">JC5</strain>
    </source>
</reference>
<name>A0ABX5PTD8_9GAMM</name>
<dbReference type="Proteomes" id="UP000247584">
    <property type="component" value="Unassembled WGS sequence"/>
</dbReference>
<dbReference type="GeneID" id="93809007"/>
<gene>
    <name evidence="1" type="ORF">C8J23_101169</name>
</gene>
<keyword evidence="2" id="KW-1185">Reference proteome</keyword>
<proteinExistence type="predicted"/>